<comment type="subcellular location">
    <subcellularLocation>
        <location evidence="1 7">Cell membrane</location>
        <topology evidence="1 7">Multi-pass membrane protein</topology>
    </subcellularLocation>
</comment>
<feature type="transmembrane region" description="Helical" evidence="7">
    <location>
        <begin position="200"/>
        <end position="223"/>
    </location>
</feature>
<dbReference type="PANTHER" id="PTHR30151">
    <property type="entry name" value="ALKANE SULFONATE ABC TRANSPORTER-RELATED, MEMBRANE SUBUNIT"/>
    <property type="match status" value="1"/>
</dbReference>
<organism evidence="9 10">
    <name type="scientific">Nocardioides soli</name>
    <dbReference type="NCBI Taxonomy" id="1036020"/>
    <lineage>
        <taxon>Bacteria</taxon>
        <taxon>Bacillati</taxon>
        <taxon>Actinomycetota</taxon>
        <taxon>Actinomycetes</taxon>
        <taxon>Propionibacteriales</taxon>
        <taxon>Nocardioidaceae</taxon>
        <taxon>Nocardioides</taxon>
    </lineage>
</organism>
<dbReference type="Proteomes" id="UP000589626">
    <property type="component" value="Unassembled WGS sequence"/>
</dbReference>
<dbReference type="PROSITE" id="PS50928">
    <property type="entry name" value="ABC_TM1"/>
    <property type="match status" value="1"/>
</dbReference>
<comment type="caution">
    <text evidence="9">The sequence shown here is derived from an EMBL/GenBank/DDBJ whole genome shotgun (WGS) entry which is preliminary data.</text>
</comment>
<accession>A0A7W4Z0C3</accession>
<dbReference type="Gene3D" id="1.10.3720.10">
    <property type="entry name" value="MetI-like"/>
    <property type="match status" value="1"/>
</dbReference>
<proteinExistence type="inferred from homology"/>
<evidence type="ECO:0000256" key="6">
    <source>
        <dbReference type="ARBA" id="ARBA00023136"/>
    </source>
</evidence>
<sequence>MPSSEAGAEPRGSRLTRLVAGSVRRVDPLAFVTPIVVVLVWQAVVSFDLVDTEYLPTPLEVADATWGWVFGSVDAQPLYNGTWLEHALASSQRVIYGFALGGLSGAAIGCIIGWSRIGSRLLDPFFQILRPIPITAWLPFMVVFFGTKAISAIGLIAVGAFFPVMLNTVHGLHHVAPLQLRAAQMLGCTGRLRLLMRVGLPAALPAIFTGLRLGIGLSWVLVIVAEMVAVKSGFGYVMWDAYYFVRLDVIVAAMLSVGLMGYLFDRLVVMIERRLCAWTVA</sequence>
<dbReference type="Pfam" id="PF00528">
    <property type="entry name" value="BPD_transp_1"/>
    <property type="match status" value="1"/>
</dbReference>
<dbReference type="FunFam" id="1.10.3720.10:FF:000003">
    <property type="entry name" value="Aliphatic sulfonate ABC transporter permease"/>
    <property type="match status" value="1"/>
</dbReference>
<evidence type="ECO:0000256" key="4">
    <source>
        <dbReference type="ARBA" id="ARBA00022692"/>
    </source>
</evidence>
<evidence type="ECO:0000313" key="9">
    <source>
        <dbReference type="EMBL" id="MBB3041718.1"/>
    </source>
</evidence>
<dbReference type="GO" id="GO:0042918">
    <property type="term" value="P:alkanesulfonate transmembrane transport"/>
    <property type="evidence" value="ECO:0007669"/>
    <property type="project" value="UniProtKB-ARBA"/>
</dbReference>
<keyword evidence="2 7" id="KW-0813">Transport</keyword>
<feature type="transmembrane region" description="Helical" evidence="7">
    <location>
        <begin position="137"/>
        <end position="162"/>
    </location>
</feature>
<keyword evidence="3" id="KW-1003">Cell membrane</keyword>
<dbReference type="EMBL" id="JACHWR010000001">
    <property type="protein sequence ID" value="MBB3041718.1"/>
    <property type="molecule type" value="Genomic_DNA"/>
</dbReference>
<evidence type="ECO:0000256" key="3">
    <source>
        <dbReference type="ARBA" id="ARBA00022475"/>
    </source>
</evidence>
<dbReference type="InterPro" id="IPR035906">
    <property type="entry name" value="MetI-like_sf"/>
</dbReference>
<reference evidence="9 10" key="1">
    <citation type="submission" date="2020-08" db="EMBL/GenBank/DDBJ databases">
        <title>Sequencing the genomes of 1000 actinobacteria strains.</title>
        <authorList>
            <person name="Klenk H.-P."/>
        </authorList>
    </citation>
    <scope>NUCLEOTIDE SEQUENCE [LARGE SCALE GENOMIC DNA]</scope>
    <source>
        <strain evidence="9 10">DSM 105498</strain>
    </source>
</reference>
<evidence type="ECO:0000256" key="7">
    <source>
        <dbReference type="RuleBase" id="RU363032"/>
    </source>
</evidence>
<gene>
    <name evidence="9" type="ORF">FHU40_001519</name>
</gene>
<comment type="similarity">
    <text evidence="7">Belongs to the binding-protein-dependent transport system permease family.</text>
</comment>
<keyword evidence="6 7" id="KW-0472">Membrane</keyword>
<feature type="transmembrane region" description="Helical" evidence="7">
    <location>
        <begin position="243"/>
        <end position="264"/>
    </location>
</feature>
<dbReference type="RefSeq" id="WP_183591595.1">
    <property type="nucleotide sequence ID" value="NZ_JACHWR010000001.1"/>
</dbReference>
<name>A0A7W4Z0C3_9ACTN</name>
<evidence type="ECO:0000256" key="1">
    <source>
        <dbReference type="ARBA" id="ARBA00004651"/>
    </source>
</evidence>
<feature type="domain" description="ABC transmembrane type-1" evidence="8">
    <location>
        <begin position="87"/>
        <end position="268"/>
    </location>
</feature>
<dbReference type="CDD" id="cd06261">
    <property type="entry name" value="TM_PBP2"/>
    <property type="match status" value="1"/>
</dbReference>
<dbReference type="PANTHER" id="PTHR30151:SF0">
    <property type="entry name" value="ABC TRANSPORTER PERMEASE PROTEIN MJ0413-RELATED"/>
    <property type="match status" value="1"/>
</dbReference>
<keyword evidence="4 7" id="KW-0812">Transmembrane</keyword>
<evidence type="ECO:0000313" key="10">
    <source>
        <dbReference type="Proteomes" id="UP000589626"/>
    </source>
</evidence>
<dbReference type="InterPro" id="IPR000515">
    <property type="entry name" value="MetI-like"/>
</dbReference>
<keyword evidence="5 7" id="KW-1133">Transmembrane helix</keyword>
<evidence type="ECO:0000259" key="8">
    <source>
        <dbReference type="PROSITE" id="PS50928"/>
    </source>
</evidence>
<protein>
    <submittedName>
        <fullName evidence="9">NitT/TauT family transport system permease protein</fullName>
    </submittedName>
</protein>
<feature type="transmembrane region" description="Helical" evidence="7">
    <location>
        <begin position="94"/>
        <end position="117"/>
    </location>
</feature>
<dbReference type="GO" id="GO:0005886">
    <property type="term" value="C:plasma membrane"/>
    <property type="evidence" value="ECO:0007669"/>
    <property type="project" value="UniProtKB-SubCell"/>
</dbReference>
<evidence type="ECO:0000256" key="5">
    <source>
        <dbReference type="ARBA" id="ARBA00022989"/>
    </source>
</evidence>
<keyword evidence="10" id="KW-1185">Reference proteome</keyword>
<evidence type="ECO:0000256" key="2">
    <source>
        <dbReference type="ARBA" id="ARBA00022448"/>
    </source>
</evidence>
<dbReference type="AlphaFoldDB" id="A0A7W4Z0C3"/>
<dbReference type="SUPFAM" id="SSF161098">
    <property type="entry name" value="MetI-like"/>
    <property type="match status" value="1"/>
</dbReference>